<dbReference type="Proteomes" id="UP000201728">
    <property type="component" value="Chromosome"/>
</dbReference>
<dbReference type="Gene3D" id="1.10.840.10">
    <property type="entry name" value="Ras guanine-nucleotide exchange factors catalytic domain"/>
    <property type="match status" value="1"/>
</dbReference>
<gene>
    <name evidence="2" type="ORF">clem_07570</name>
</gene>
<sequence>MSKVNFSWVKNFNFLLETVIPFDWEQLNVGKKVSDFNKNLKFANNNKEIVKAQAKIIDCKLRQAFSKLFISDFSDPSGFAEIEKASFRVKNFLEVRNTLESYIKNNVEVHQKNDLQCMAFQRWIETADYLRKAQCYEGAFLIINALLQLDIKLKLTSHLPQSYQRKFANQIAMISPSNNFIKLRKEITQAKSATKFVPVFLRAKDITTLNYLLDQNMDNESKQANFKKKMAILVDIKREQKEKSPGLPDELEKIYQRAQAKYGSECNMAKKVGNNKINNSSNRPDVSAGKETMQYQVIKIKIKKSTRIYFYNELPAFWQKECRETVREEHIIAPQSTGLAR</sequence>
<organism evidence="2 3">
    <name type="scientific">Legionella clemsonensis</name>
    <dbReference type="NCBI Taxonomy" id="1867846"/>
    <lineage>
        <taxon>Bacteria</taxon>
        <taxon>Pseudomonadati</taxon>
        <taxon>Pseudomonadota</taxon>
        <taxon>Gammaproteobacteria</taxon>
        <taxon>Legionellales</taxon>
        <taxon>Legionellaceae</taxon>
        <taxon>Legionella</taxon>
    </lineage>
</organism>
<dbReference type="SUPFAM" id="SSF48366">
    <property type="entry name" value="Ras GEF"/>
    <property type="match status" value="1"/>
</dbReference>
<dbReference type="KEGG" id="lcd:clem_07570"/>
<feature type="domain" description="Ras-GEF" evidence="1">
    <location>
        <begin position="87"/>
        <end position="228"/>
    </location>
</feature>
<dbReference type="AlphaFoldDB" id="A0A222P2L1"/>
<dbReference type="InterPro" id="IPR023578">
    <property type="entry name" value="Ras_GEF_dom_sf"/>
</dbReference>
<evidence type="ECO:0000313" key="2">
    <source>
        <dbReference type="EMBL" id="ASQ46067.1"/>
    </source>
</evidence>
<dbReference type="GO" id="GO:0005085">
    <property type="term" value="F:guanyl-nucleotide exchange factor activity"/>
    <property type="evidence" value="ECO:0007669"/>
    <property type="project" value="InterPro"/>
</dbReference>
<keyword evidence="3" id="KW-1185">Reference proteome</keyword>
<name>A0A222P2L1_9GAMM</name>
<accession>A0A222P2L1</accession>
<dbReference type="InterPro" id="IPR001895">
    <property type="entry name" value="RASGEF_cat_dom"/>
</dbReference>
<dbReference type="EMBL" id="CP016397">
    <property type="protein sequence ID" value="ASQ46067.1"/>
    <property type="molecule type" value="Genomic_DNA"/>
</dbReference>
<reference evidence="3" key="1">
    <citation type="submission" date="2016-07" db="EMBL/GenBank/DDBJ databases">
        <authorList>
            <person name="Florea S."/>
            <person name="Webb J.S."/>
            <person name="Jaromczyk J."/>
            <person name="Schardl C.L."/>
        </authorList>
    </citation>
    <scope>NUCLEOTIDE SEQUENCE [LARGE SCALE GENOMIC DNA]</scope>
    <source>
        <strain evidence="3">CDC-D5610</strain>
    </source>
</reference>
<dbReference type="GO" id="GO:0007264">
    <property type="term" value="P:small GTPase-mediated signal transduction"/>
    <property type="evidence" value="ECO:0007669"/>
    <property type="project" value="InterPro"/>
</dbReference>
<protein>
    <submittedName>
        <fullName evidence="2">RasGEF domain protein</fullName>
    </submittedName>
</protein>
<evidence type="ECO:0000259" key="1">
    <source>
        <dbReference type="Pfam" id="PF00617"/>
    </source>
</evidence>
<dbReference type="Pfam" id="PF00617">
    <property type="entry name" value="RasGEF"/>
    <property type="match status" value="1"/>
</dbReference>
<evidence type="ECO:0000313" key="3">
    <source>
        <dbReference type="Proteomes" id="UP000201728"/>
    </source>
</evidence>
<proteinExistence type="predicted"/>
<dbReference type="RefSeq" id="WP_157698206.1">
    <property type="nucleotide sequence ID" value="NZ_CP016397.1"/>
</dbReference>
<dbReference type="InterPro" id="IPR036964">
    <property type="entry name" value="RASGEF_cat_dom_sf"/>
</dbReference>
<dbReference type="OrthoDB" id="5651258at2"/>